<feature type="region of interest" description="Disordered" evidence="1">
    <location>
        <begin position="79"/>
        <end position="105"/>
    </location>
</feature>
<organism evidence="2 3">
    <name type="scientific">Sinorhizobium meliloti (strain SM11)</name>
    <dbReference type="NCBI Taxonomy" id="707241"/>
    <lineage>
        <taxon>Bacteria</taxon>
        <taxon>Pseudomonadati</taxon>
        <taxon>Pseudomonadota</taxon>
        <taxon>Alphaproteobacteria</taxon>
        <taxon>Hyphomicrobiales</taxon>
        <taxon>Rhizobiaceae</taxon>
        <taxon>Sinorhizobium/Ensifer group</taxon>
        <taxon>Sinorhizobium</taxon>
    </lineage>
</organism>
<name>A4KVM0_SINMM</name>
<geneLocation type="plasmid" evidence="2 3">
    <name>pSmeSM11b</name>
</geneLocation>
<dbReference type="EMBL" id="EF066650">
    <property type="protein sequence ID" value="ABN47121.1"/>
    <property type="molecule type" value="Genomic_DNA"/>
</dbReference>
<evidence type="ECO:0000313" key="3">
    <source>
        <dbReference type="Proteomes" id="UP000009045"/>
    </source>
</evidence>
<proteinExistence type="predicted"/>
<dbReference type="AlphaFoldDB" id="A4KVM0"/>
<dbReference type="Proteomes" id="UP000009045">
    <property type="component" value="Plasmid pSmeSM11b"/>
</dbReference>
<evidence type="ECO:0000313" key="2">
    <source>
        <dbReference type="EMBL" id="ABN47121.1"/>
    </source>
</evidence>
<accession>A4KVM0</accession>
<reference evidence="3" key="2">
    <citation type="journal article" date="2011" name="J. Biotechnol.">
        <title>The complete genome sequence of the dominant Sinorhizobium meliloti field isolate SM11 extends the S. meliloti pan-genome.</title>
        <authorList>
            <person name="Schneiker-Bekel S."/>
            <person name="Wibberg D."/>
            <person name="Bekel T."/>
            <person name="Blom J."/>
            <person name="Linke B."/>
            <person name="Neuweger H."/>
            <person name="Stiens M."/>
            <person name="Vorholter F.J."/>
            <person name="Weidner S."/>
            <person name="Goesmann A."/>
            <person name="Puhler A."/>
            <person name="Schluter A."/>
        </authorList>
    </citation>
    <scope>NUCLEOTIDE SEQUENCE [LARGE SCALE GENOMIC DNA]</scope>
    <source>
        <strain evidence="3">SM11</strain>
        <plasmid evidence="3">pSmeSM11b</plasmid>
    </source>
</reference>
<keyword evidence="2" id="KW-0614">Plasmid</keyword>
<evidence type="ECO:0000256" key="1">
    <source>
        <dbReference type="SAM" id="MobiDB-lite"/>
    </source>
</evidence>
<reference evidence="2 3" key="1">
    <citation type="journal article" date="2007" name="FEMS Microbiol. Lett.">
        <title>Sequence analysis of the 181-kb accessory plasmid pSmeSM11b, isolated from a dominant Sinorhizobium meliloti strain identified during a long-term field release experiment.</title>
        <authorList>
            <person name="Stiens M."/>
            <person name="Schneiker S."/>
            <person name="Puhler A."/>
            <person name="Schluter A."/>
        </authorList>
    </citation>
    <scope>NUCLEOTIDE SEQUENCE [LARGE SCALE GENOMIC DNA]</scope>
    <source>
        <strain evidence="2 3">SM11</strain>
        <plasmid evidence="3">pSmeSM11b</plasmid>
    </source>
</reference>
<gene>
    <name evidence="2" type="primary">orf115</name>
</gene>
<sequence>MAGFYSARGKTIPPLPWPVFALPLSRVTAGMKAAAARGKHLGRPRLSSRLVEEIETLATSTVLSIRKIQEAVDGRASRGRIGEIVRQARSHNQSGTRPIAPEDHP</sequence>
<protein>
    <submittedName>
        <fullName evidence="2">Uncharacterized protein</fullName>
    </submittedName>
</protein>